<feature type="binding site" evidence="7">
    <location>
        <position position="74"/>
    </location>
    <ligand>
        <name>L-glutamate</name>
        <dbReference type="ChEBI" id="CHEBI:29985"/>
    </ligand>
</feature>
<comment type="similarity">
    <text evidence="7">Belongs to the class-I aminoacyl-tRNA synthetase family. GluQ subfamily.</text>
</comment>
<dbReference type="PANTHER" id="PTHR43311:SF1">
    <property type="entry name" value="GLUTAMYL-Q TRNA(ASP) SYNTHETASE"/>
    <property type="match status" value="1"/>
</dbReference>
<dbReference type="Proteomes" id="UP000544551">
    <property type="component" value="Unassembled WGS sequence"/>
</dbReference>
<feature type="binding site" evidence="7">
    <location>
        <position position="280"/>
    </location>
    <ligand>
        <name>ATP</name>
        <dbReference type="ChEBI" id="CHEBI:30616"/>
    </ligand>
</feature>
<feature type="binding site" evidence="7">
    <location>
        <position position="151"/>
    </location>
    <ligand>
        <name>Zn(2+)</name>
        <dbReference type="ChEBI" id="CHEBI:29105"/>
    </ligand>
</feature>
<evidence type="ECO:0000256" key="6">
    <source>
        <dbReference type="ARBA" id="ARBA00023146"/>
    </source>
</evidence>
<dbReference type="HAMAP" id="MF_01428">
    <property type="entry name" value="Glu_Q_tRNA_synth"/>
    <property type="match status" value="1"/>
</dbReference>
<feature type="region of interest" description="Disordered" evidence="9">
    <location>
        <begin position="1"/>
        <end position="44"/>
    </location>
</feature>
<evidence type="ECO:0000256" key="1">
    <source>
        <dbReference type="ARBA" id="ARBA00022598"/>
    </source>
</evidence>
<dbReference type="EC" id="6.1.1.-" evidence="7"/>
<feature type="binding site" evidence="7">
    <location>
        <position position="221"/>
    </location>
    <ligand>
        <name>L-glutamate</name>
        <dbReference type="ChEBI" id="CHEBI:29985"/>
    </ligand>
</feature>
<keyword evidence="3 7" id="KW-0547">Nucleotide-binding</keyword>
<dbReference type="NCBIfam" id="NF004315">
    <property type="entry name" value="PRK05710.1-4"/>
    <property type="match status" value="1"/>
</dbReference>
<name>A0AB36CJR9_9CORY</name>
<comment type="function">
    <text evidence="7">Catalyzes the tRNA-independent activation of glutamate in presence of ATP and the subsequent transfer of glutamate onto a tRNA(Asp). Glutamate is transferred on the 2-amino-5-(4,5-dihydroxy-2-cyclopenten-1-yl) moiety of the queuosine in the wobble position of the QUC anticodon.</text>
</comment>
<feature type="binding site" evidence="7">
    <location>
        <position position="128"/>
    </location>
    <ligand>
        <name>Zn(2+)</name>
        <dbReference type="ChEBI" id="CHEBI:29105"/>
    </ligand>
</feature>
<dbReference type="GO" id="GO:0005524">
    <property type="term" value="F:ATP binding"/>
    <property type="evidence" value="ECO:0007669"/>
    <property type="project" value="UniProtKB-KW"/>
</dbReference>
<keyword evidence="1 7" id="KW-0436">Ligase</keyword>
<dbReference type="GO" id="GO:0006424">
    <property type="term" value="P:glutamyl-tRNA aminoacylation"/>
    <property type="evidence" value="ECO:0007669"/>
    <property type="project" value="InterPro"/>
</dbReference>
<keyword evidence="8" id="KW-0648">Protein biosynthesis</keyword>
<gene>
    <name evidence="7" type="primary">gluQ</name>
    <name evidence="11" type="ORF">HF853_04875</name>
</gene>
<dbReference type="PANTHER" id="PTHR43311">
    <property type="entry name" value="GLUTAMATE--TRNA LIGASE"/>
    <property type="match status" value="1"/>
</dbReference>
<organism evidence="11 12">
    <name type="scientific">Corynebacterium stationis</name>
    <dbReference type="NCBI Taxonomy" id="1705"/>
    <lineage>
        <taxon>Bacteria</taxon>
        <taxon>Bacillati</taxon>
        <taxon>Actinomycetota</taxon>
        <taxon>Actinomycetes</taxon>
        <taxon>Mycobacteriales</taxon>
        <taxon>Corynebacteriaceae</taxon>
        <taxon>Corynebacterium</taxon>
    </lineage>
</organism>
<dbReference type="InterPro" id="IPR014729">
    <property type="entry name" value="Rossmann-like_a/b/a_fold"/>
</dbReference>
<reference evidence="11 12" key="1">
    <citation type="submission" date="2020-04" db="EMBL/GenBank/DDBJ databases">
        <authorList>
            <person name="Hitch T.C.A."/>
            <person name="Wylensek D."/>
            <person name="Clavel T."/>
        </authorList>
    </citation>
    <scope>NUCLEOTIDE SEQUENCE [LARGE SCALE GENOMIC DNA]</scope>
    <source>
        <strain evidence="11 12">BL-383-APC-3D</strain>
    </source>
</reference>
<dbReference type="RefSeq" id="WP_168969381.1">
    <property type="nucleotide sequence ID" value="NZ_JABAFZ010000004.1"/>
</dbReference>
<keyword evidence="2 7" id="KW-0479">Metal-binding</keyword>
<evidence type="ECO:0000256" key="3">
    <source>
        <dbReference type="ARBA" id="ARBA00022741"/>
    </source>
</evidence>
<feature type="binding site" evidence="7">
    <location>
        <begin position="38"/>
        <end position="42"/>
    </location>
    <ligand>
        <name>L-glutamate</name>
        <dbReference type="ChEBI" id="CHEBI:29985"/>
    </ligand>
</feature>
<proteinExistence type="inferred from homology"/>
<dbReference type="GO" id="GO:0008270">
    <property type="term" value="F:zinc ion binding"/>
    <property type="evidence" value="ECO:0007669"/>
    <property type="project" value="UniProtKB-UniRule"/>
</dbReference>
<dbReference type="Gene3D" id="3.40.50.620">
    <property type="entry name" value="HUPs"/>
    <property type="match status" value="1"/>
</dbReference>
<evidence type="ECO:0000256" key="2">
    <source>
        <dbReference type="ARBA" id="ARBA00022723"/>
    </source>
</evidence>
<feature type="binding site" evidence="7">
    <location>
        <position position="126"/>
    </location>
    <ligand>
        <name>Zn(2+)</name>
        <dbReference type="ChEBI" id="CHEBI:29105"/>
    </ligand>
</feature>
<feature type="short sequence motif" description="'HIGH' region" evidence="7">
    <location>
        <begin position="41"/>
        <end position="51"/>
    </location>
</feature>
<dbReference type="GO" id="GO:0004818">
    <property type="term" value="F:glutamate-tRNA ligase activity"/>
    <property type="evidence" value="ECO:0007669"/>
    <property type="project" value="TreeGrafter"/>
</dbReference>
<feature type="binding site" evidence="7">
    <location>
        <position position="147"/>
    </location>
    <ligand>
        <name>Zn(2+)</name>
        <dbReference type="ChEBI" id="CHEBI:29105"/>
    </ligand>
</feature>
<dbReference type="InterPro" id="IPR020058">
    <property type="entry name" value="Glu/Gln-tRNA-synth_Ib_cat-dom"/>
</dbReference>
<feature type="short sequence motif" description="'KMSKS' region" evidence="7">
    <location>
        <begin position="277"/>
        <end position="281"/>
    </location>
</feature>
<feature type="compositionally biased region" description="Polar residues" evidence="9">
    <location>
        <begin position="1"/>
        <end position="20"/>
    </location>
</feature>
<dbReference type="GO" id="GO:0005829">
    <property type="term" value="C:cytosol"/>
    <property type="evidence" value="ECO:0007669"/>
    <property type="project" value="TreeGrafter"/>
</dbReference>
<keyword evidence="6 7" id="KW-0030">Aminoacyl-tRNA synthetase</keyword>
<evidence type="ECO:0000256" key="5">
    <source>
        <dbReference type="ARBA" id="ARBA00022840"/>
    </source>
</evidence>
<evidence type="ECO:0000313" key="11">
    <source>
        <dbReference type="EMBL" id="NME89015.1"/>
    </source>
</evidence>
<dbReference type="InterPro" id="IPR049940">
    <property type="entry name" value="GluQ/Sye"/>
</dbReference>
<dbReference type="GO" id="GO:0006400">
    <property type="term" value="P:tRNA modification"/>
    <property type="evidence" value="ECO:0007669"/>
    <property type="project" value="InterPro"/>
</dbReference>
<dbReference type="Pfam" id="PF00749">
    <property type="entry name" value="tRNA-synt_1c"/>
    <property type="match status" value="1"/>
</dbReference>
<dbReference type="InterPro" id="IPR000924">
    <property type="entry name" value="Glu/Gln-tRNA-synth"/>
</dbReference>
<dbReference type="EMBL" id="JABAFZ010000004">
    <property type="protein sequence ID" value="NME89015.1"/>
    <property type="molecule type" value="Genomic_DNA"/>
</dbReference>
<sequence>MHFLPHSTNTQTTQEKQAGTQPGRHRSEPHSNTQGAGRYAPSPSGDLHFGNLRTALLSWLYARSTNRQFFMRVEDIDQQRSTPESAQRQLEDLDQLGLEWDGEVIYQQDRYDIYEKALAKLPHYECYCSRKDIQEAASAPHAIPGQYPGTCRDLTDEERAEKRASLVDASRVPALRLRSEVSTFSVFDELAGEYIGDVDDMILRRGGNANQIGPLGPDWAYNLAVVVDDAEQGIDQVVRGDDLLSSAPRQAYLAKLLGYDIPHYVHVPLVLNDKGQRLAKRDGAVTLREMLKTTEIASIIEQLAQSLGYFGIHSADELLEAFDPQDFAQQEAAHQPCTWTANN</sequence>
<evidence type="ECO:0000256" key="9">
    <source>
        <dbReference type="SAM" id="MobiDB-lite"/>
    </source>
</evidence>
<protein>
    <recommendedName>
        <fullName evidence="7">Glutamyl-Q tRNA(Asp) synthetase</fullName>
        <shortName evidence="7">Glu-Q-RSs</shortName>
        <ecNumber evidence="7">6.1.1.-</ecNumber>
    </recommendedName>
</protein>
<dbReference type="AlphaFoldDB" id="A0AB36CJR9"/>
<comment type="caution">
    <text evidence="11">The sequence shown here is derived from an EMBL/GenBank/DDBJ whole genome shotgun (WGS) entry which is preliminary data.</text>
</comment>
<accession>A0AB36CJR9</accession>
<evidence type="ECO:0000313" key="12">
    <source>
        <dbReference type="Proteomes" id="UP000544551"/>
    </source>
</evidence>
<keyword evidence="5 7" id="KW-0067">ATP-binding</keyword>
<feature type="binding site" evidence="7">
    <location>
        <position position="239"/>
    </location>
    <ligand>
        <name>L-glutamate</name>
        <dbReference type="ChEBI" id="CHEBI:29985"/>
    </ligand>
</feature>
<comment type="cofactor">
    <cofactor evidence="7">
        <name>Zn(2+)</name>
        <dbReference type="ChEBI" id="CHEBI:29105"/>
    </cofactor>
    <text evidence="7">Binds 1 zinc ion per subunit.</text>
</comment>
<dbReference type="InterPro" id="IPR022380">
    <property type="entry name" value="Glu-Q_tRNA(Asp)_Synthase"/>
</dbReference>
<keyword evidence="4 7" id="KW-0862">Zinc</keyword>
<dbReference type="NCBIfam" id="NF004314">
    <property type="entry name" value="PRK05710.1-3"/>
    <property type="match status" value="1"/>
</dbReference>
<evidence type="ECO:0000256" key="4">
    <source>
        <dbReference type="ARBA" id="ARBA00022833"/>
    </source>
</evidence>
<dbReference type="SUPFAM" id="SSF52374">
    <property type="entry name" value="Nucleotidylyl transferase"/>
    <property type="match status" value="1"/>
</dbReference>
<feature type="domain" description="Glutamyl/glutaminyl-tRNA synthetase class Ib catalytic" evidence="10">
    <location>
        <begin position="38"/>
        <end position="313"/>
    </location>
</feature>
<dbReference type="PRINTS" id="PR00987">
    <property type="entry name" value="TRNASYNTHGLU"/>
</dbReference>
<evidence type="ECO:0000256" key="7">
    <source>
        <dbReference type="HAMAP-Rule" id="MF_01428"/>
    </source>
</evidence>
<evidence type="ECO:0000259" key="10">
    <source>
        <dbReference type="Pfam" id="PF00749"/>
    </source>
</evidence>
<evidence type="ECO:0000256" key="8">
    <source>
        <dbReference type="RuleBase" id="RU363037"/>
    </source>
</evidence>